<accession>A0AAU7FBM5</accession>
<dbReference type="AlphaFoldDB" id="A0AAU7FBM5"/>
<dbReference type="GO" id="GO:0004601">
    <property type="term" value="F:peroxidase activity"/>
    <property type="evidence" value="ECO:0007669"/>
    <property type="project" value="UniProtKB-KW"/>
</dbReference>
<organism evidence="1">
    <name type="scientific">Chitinibacter mangrovi</name>
    <dbReference type="NCBI Taxonomy" id="3153927"/>
    <lineage>
        <taxon>Bacteria</taxon>
        <taxon>Pseudomonadati</taxon>
        <taxon>Pseudomonadota</taxon>
        <taxon>Betaproteobacteria</taxon>
        <taxon>Neisseriales</taxon>
        <taxon>Chitinibacteraceae</taxon>
        <taxon>Chitinibacter</taxon>
    </lineage>
</organism>
<name>A0AAU7FBM5_9NEIS</name>
<dbReference type="EMBL" id="CP157355">
    <property type="protein sequence ID" value="XBM00914.1"/>
    <property type="molecule type" value="Genomic_DNA"/>
</dbReference>
<dbReference type="KEGG" id="cmav:ABHF33_01115"/>
<dbReference type="PANTHER" id="PTHR39624">
    <property type="entry name" value="PROTEIN INVOLVED IN RIMO-MEDIATED BETA-METHYLTHIOLATION OF RIBOSOMAL PROTEIN S12 YCAO"/>
    <property type="match status" value="1"/>
</dbReference>
<dbReference type="Gene3D" id="3.30.300.20">
    <property type="match status" value="1"/>
</dbReference>
<sequence>MSQDVITVKVTSGSNGYLRIRSREAATAVGRAPDGQNAQDAFRAGELVLGALAACTAGTIRQYAKTHGIDALEDVSVDVTGYESSAPSRIAAIVLRVTLHGGISASERTRLERVARHCKIHNTLLQAPEVELAFDYRATAAAVLVEQELNT</sequence>
<dbReference type="PANTHER" id="PTHR39624:SF2">
    <property type="entry name" value="OSMC-LIKE PROTEIN"/>
    <property type="match status" value="1"/>
</dbReference>
<dbReference type="InterPro" id="IPR003718">
    <property type="entry name" value="OsmC/Ohr_fam"/>
</dbReference>
<dbReference type="SUPFAM" id="SSF82784">
    <property type="entry name" value="OsmC-like"/>
    <property type="match status" value="1"/>
</dbReference>
<evidence type="ECO:0000313" key="1">
    <source>
        <dbReference type="EMBL" id="XBM00914.1"/>
    </source>
</evidence>
<keyword evidence="1" id="KW-0560">Oxidoreductase</keyword>
<dbReference type="InterPro" id="IPR036102">
    <property type="entry name" value="OsmC/Ohrsf"/>
</dbReference>
<protein>
    <submittedName>
        <fullName evidence="1">OsmC family protein</fullName>
        <ecNumber evidence="1">1.11.1.-</ecNumber>
    </submittedName>
</protein>
<proteinExistence type="predicted"/>
<gene>
    <name evidence="1" type="ORF">ABHF33_01115</name>
</gene>
<dbReference type="EC" id="1.11.1.-" evidence="1"/>
<dbReference type="InterPro" id="IPR015946">
    <property type="entry name" value="KH_dom-like_a/b"/>
</dbReference>
<dbReference type="Pfam" id="PF02566">
    <property type="entry name" value="OsmC"/>
    <property type="match status" value="1"/>
</dbReference>
<dbReference type="RefSeq" id="WP_348945241.1">
    <property type="nucleotide sequence ID" value="NZ_CP157355.1"/>
</dbReference>
<keyword evidence="1" id="KW-0575">Peroxidase</keyword>
<reference evidence="1" key="1">
    <citation type="submission" date="2024-05" db="EMBL/GenBank/DDBJ databases">
        <authorList>
            <person name="Yang L."/>
            <person name="Pan L."/>
        </authorList>
    </citation>
    <scope>NUCLEOTIDE SEQUENCE</scope>
    <source>
        <strain evidence="1">FCG-7</strain>
    </source>
</reference>